<comment type="caution">
    <text evidence="10">The sequence shown here is derived from an EMBL/GenBank/DDBJ whole genome shotgun (WGS) entry which is preliminary data.</text>
</comment>
<dbReference type="Gene3D" id="3.30.450.20">
    <property type="entry name" value="PAS domain"/>
    <property type="match status" value="2"/>
</dbReference>
<dbReference type="InterPro" id="IPR035965">
    <property type="entry name" value="PAS-like_dom_sf"/>
</dbReference>
<evidence type="ECO:0000256" key="3">
    <source>
        <dbReference type="ARBA" id="ARBA00021740"/>
    </source>
</evidence>
<dbReference type="InterPro" id="IPR036890">
    <property type="entry name" value="HATPase_C_sf"/>
</dbReference>
<feature type="domain" description="PAS" evidence="9">
    <location>
        <begin position="5"/>
        <end position="53"/>
    </location>
</feature>
<accession>A0A2J7TJX3</accession>
<comment type="catalytic activity">
    <reaction evidence="1">
        <text>ATP + protein L-histidine = ADP + protein N-phospho-L-histidine.</text>
        <dbReference type="EC" id="2.7.13.3"/>
    </reaction>
</comment>
<evidence type="ECO:0000256" key="1">
    <source>
        <dbReference type="ARBA" id="ARBA00000085"/>
    </source>
</evidence>
<proteinExistence type="predicted"/>
<dbReference type="RefSeq" id="WP_102842652.1">
    <property type="nucleotide sequence ID" value="NZ_PDZR01000003.1"/>
</dbReference>
<dbReference type="EC" id="2.7.13.3" evidence="2"/>
<dbReference type="OrthoDB" id="7991996at2"/>
<dbReference type="GO" id="GO:0005524">
    <property type="term" value="F:ATP binding"/>
    <property type="evidence" value="ECO:0007669"/>
    <property type="project" value="UniProtKB-KW"/>
</dbReference>
<dbReference type="Pfam" id="PF08448">
    <property type="entry name" value="PAS_4"/>
    <property type="match status" value="2"/>
</dbReference>
<keyword evidence="8" id="KW-0067">ATP-binding</keyword>
<evidence type="ECO:0000256" key="5">
    <source>
        <dbReference type="ARBA" id="ARBA00022679"/>
    </source>
</evidence>
<evidence type="ECO:0000259" key="9">
    <source>
        <dbReference type="PROSITE" id="PS50112"/>
    </source>
</evidence>
<evidence type="ECO:0000256" key="6">
    <source>
        <dbReference type="ARBA" id="ARBA00022741"/>
    </source>
</evidence>
<dbReference type="PANTHER" id="PTHR41523:SF8">
    <property type="entry name" value="ETHYLENE RESPONSE SENSOR PROTEIN"/>
    <property type="match status" value="1"/>
</dbReference>
<name>A0A2J7TJX3_METSI</name>
<keyword evidence="7 10" id="KW-0418">Kinase</keyword>
<protein>
    <recommendedName>
        <fullName evidence="3">Blue-light-activated histidine kinase</fullName>
        <ecNumber evidence="2">2.7.13.3</ecNumber>
    </recommendedName>
</protein>
<dbReference type="AlphaFoldDB" id="A0A2J7TJX3"/>
<keyword evidence="5" id="KW-0808">Transferase</keyword>
<dbReference type="PANTHER" id="PTHR41523">
    <property type="entry name" value="TWO-COMPONENT SYSTEM SENSOR PROTEIN"/>
    <property type="match status" value="1"/>
</dbReference>
<dbReference type="InterPro" id="IPR011102">
    <property type="entry name" value="Sig_transdc_His_kinase_HWE"/>
</dbReference>
<evidence type="ECO:0000256" key="8">
    <source>
        <dbReference type="ARBA" id="ARBA00022840"/>
    </source>
</evidence>
<keyword evidence="6" id="KW-0547">Nucleotide-binding</keyword>
<evidence type="ECO:0000313" key="11">
    <source>
        <dbReference type="Proteomes" id="UP000236286"/>
    </source>
</evidence>
<dbReference type="Gene3D" id="3.30.565.10">
    <property type="entry name" value="Histidine kinase-like ATPase, C-terminal domain"/>
    <property type="match status" value="1"/>
</dbReference>
<dbReference type="CDD" id="cd00130">
    <property type="entry name" value="PAS"/>
    <property type="match status" value="1"/>
</dbReference>
<keyword evidence="4" id="KW-0597">Phosphoprotein</keyword>
<dbReference type="SMART" id="SM00911">
    <property type="entry name" value="HWE_HK"/>
    <property type="match status" value="1"/>
</dbReference>
<evidence type="ECO:0000313" key="10">
    <source>
        <dbReference type="EMBL" id="PNG27063.1"/>
    </source>
</evidence>
<dbReference type="InterPro" id="IPR013656">
    <property type="entry name" value="PAS_4"/>
</dbReference>
<sequence length="484" mass="52459">MKLVDSMDFEAVFNSLPTPTMVMDADLNIVAANTAYLDVTGRDIASLIGANVFAAFPGEGQNRAKLQKSFERVRDEGVADVLPSLDYPIAGASGVEARRWSCTHVPIRGPDGKVAYIVQNTQDISALALSAGAQAGSGGTGAPSAQPLEMVQVLNQTLLTTAHYLHRLFMQASNFMCVLRGRDYVYEMINKAYAEFIGGRDVVGQRMRDAMPELASQGFMDVLDKVFNSGEAFAGRKMRVLLQGGDGQIREYFIDLTCQPILGEDGAVSGIFIEGSDVTNIVRAEQRQALLIRELHHRVRNTLATVQGVMNTTAKSTASIEEFQEAFAGRIGSLAKTHAVMTDEFDQCVSFEHLLNQELGIYAGNGLNRVHLSGPPVELPSQIAVPLGMAVHELTTNAAKFGSLAFEAGHVAVEWSLDDGPSGAALRWEWSETDGPRVAPPGREGFGSMLLKRVLSQQIGAEVNVAYEPEGFRLRMLVPLRAER</sequence>
<dbReference type="EMBL" id="PDZR01000003">
    <property type="protein sequence ID" value="PNG27063.1"/>
    <property type="molecule type" value="Genomic_DNA"/>
</dbReference>
<dbReference type="NCBIfam" id="TIGR00229">
    <property type="entry name" value="sensory_box"/>
    <property type="match status" value="1"/>
</dbReference>
<gene>
    <name evidence="10" type="ORF">CR492_05030</name>
</gene>
<organism evidence="10 11">
    <name type="scientific">Methylocella silvestris</name>
    <dbReference type="NCBI Taxonomy" id="199596"/>
    <lineage>
        <taxon>Bacteria</taxon>
        <taxon>Pseudomonadati</taxon>
        <taxon>Pseudomonadota</taxon>
        <taxon>Alphaproteobacteria</taxon>
        <taxon>Hyphomicrobiales</taxon>
        <taxon>Beijerinckiaceae</taxon>
        <taxon>Methylocella</taxon>
    </lineage>
</organism>
<reference evidence="10 11" key="1">
    <citation type="submission" date="2017-10" db="EMBL/GenBank/DDBJ databases">
        <title>Genome announcement of Methylocella silvestris TVC from permafrost.</title>
        <authorList>
            <person name="Wang J."/>
            <person name="Geng K."/>
            <person name="Ul-Haque F."/>
            <person name="Crombie A.T."/>
            <person name="Street L.E."/>
            <person name="Wookey P.A."/>
            <person name="Murrell J.C."/>
            <person name="Pratscher J."/>
        </authorList>
    </citation>
    <scope>NUCLEOTIDE SEQUENCE [LARGE SCALE GENOMIC DNA]</scope>
    <source>
        <strain evidence="10 11">TVC</strain>
    </source>
</reference>
<dbReference type="SMART" id="SM00091">
    <property type="entry name" value="PAS"/>
    <property type="match status" value="2"/>
</dbReference>
<dbReference type="SUPFAM" id="SSF55785">
    <property type="entry name" value="PYP-like sensor domain (PAS domain)"/>
    <property type="match status" value="2"/>
</dbReference>
<dbReference type="Pfam" id="PF07536">
    <property type="entry name" value="HWE_HK"/>
    <property type="match status" value="1"/>
</dbReference>
<dbReference type="Proteomes" id="UP000236286">
    <property type="component" value="Unassembled WGS sequence"/>
</dbReference>
<dbReference type="InterPro" id="IPR000014">
    <property type="entry name" value="PAS"/>
</dbReference>
<evidence type="ECO:0000256" key="7">
    <source>
        <dbReference type="ARBA" id="ARBA00022777"/>
    </source>
</evidence>
<evidence type="ECO:0000256" key="4">
    <source>
        <dbReference type="ARBA" id="ARBA00022553"/>
    </source>
</evidence>
<dbReference type="PROSITE" id="PS50112">
    <property type="entry name" value="PAS"/>
    <property type="match status" value="1"/>
</dbReference>
<dbReference type="GO" id="GO:0004673">
    <property type="term" value="F:protein histidine kinase activity"/>
    <property type="evidence" value="ECO:0007669"/>
    <property type="project" value="UniProtKB-EC"/>
</dbReference>
<evidence type="ECO:0000256" key="2">
    <source>
        <dbReference type="ARBA" id="ARBA00012438"/>
    </source>
</evidence>